<dbReference type="AlphaFoldDB" id="A0A0B0NU03"/>
<name>A0A0B0NU03_GOSAR</name>
<reference evidence="2" key="1">
    <citation type="submission" date="2014-09" db="EMBL/GenBank/DDBJ databases">
        <authorList>
            <person name="Mudge J."/>
            <person name="Ramaraj T."/>
            <person name="Lindquist I.E."/>
            <person name="Bharti A.K."/>
            <person name="Sundararajan A."/>
            <person name="Cameron C.T."/>
            <person name="Woodward J.E."/>
            <person name="May G.D."/>
            <person name="Brubaker C."/>
            <person name="Broadhvest J."/>
            <person name="Wilkins T.A."/>
        </authorList>
    </citation>
    <scope>NUCLEOTIDE SEQUENCE</scope>
    <source>
        <strain evidence="2">cv. AKA8401</strain>
    </source>
</reference>
<organism evidence="1 2">
    <name type="scientific">Gossypium arboreum</name>
    <name type="common">Tree cotton</name>
    <name type="synonym">Gossypium nanking</name>
    <dbReference type="NCBI Taxonomy" id="29729"/>
    <lineage>
        <taxon>Eukaryota</taxon>
        <taxon>Viridiplantae</taxon>
        <taxon>Streptophyta</taxon>
        <taxon>Embryophyta</taxon>
        <taxon>Tracheophyta</taxon>
        <taxon>Spermatophyta</taxon>
        <taxon>Magnoliopsida</taxon>
        <taxon>eudicotyledons</taxon>
        <taxon>Gunneridae</taxon>
        <taxon>Pentapetalae</taxon>
        <taxon>rosids</taxon>
        <taxon>malvids</taxon>
        <taxon>Malvales</taxon>
        <taxon>Malvaceae</taxon>
        <taxon>Malvoideae</taxon>
        <taxon>Gossypium</taxon>
    </lineage>
</organism>
<gene>
    <name evidence="1" type="ORF">F383_08609</name>
</gene>
<accession>A0A0B0NU03</accession>
<dbReference type="EMBL" id="KN405476">
    <property type="protein sequence ID" value="KHG16137.1"/>
    <property type="molecule type" value="Genomic_DNA"/>
</dbReference>
<evidence type="ECO:0000313" key="2">
    <source>
        <dbReference type="Proteomes" id="UP000032142"/>
    </source>
</evidence>
<keyword evidence="2" id="KW-1185">Reference proteome</keyword>
<sequence>MPYIYCNSVTTPDSFKIVFSYSNGSQPS</sequence>
<proteinExistence type="predicted"/>
<evidence type="ECO:0000313" key="1">
    <source>
        <dbReference type="EMBL" id="KHG16137.1"/>
    </source>
</evidence>
<protein>
    <submittedName>
        <fullName evidence="1">Uncharacterized protein</fullName>
    </submittedName>
</protein>
<dbReference type="Proteomes" id="UP000032142">
    <property type="component" value="Unassembled WGS sequence"/>
</dbReference>